<evidence type="ECO:0000256" key="6">
    <source>
        <dbReference type="ARBA" id="ARBA00023316"/>
    </source>
</evidence>
<name>A0A9D1ELE4_9FIRM</name>
<comment type="caution">
    <text evidence="13">The sequence shown here is derived from an EMBL/GenBank/DDBJ whole genome shotgun (WGS) entry which is preliminary data.</text>
</comment>
<dbReference type="Proteomes" id="UP000886841">
    <property type="component" value="Unassembled WGS sequence"/>
</dbReference>
<dbReference type="Gene3D" id="3.40.710.10">
    <property type="entry name" value="DD-peptidase/beta-lactamase superfamily"/>
    <property type="match status" value="1"/>
</dbReference>
<evidence type="ECO:0000256" key="4">
    <source>
        <dbReference type="ARBA" id="ARBA00022960"/>
    </source>
</evidence>
<dbReference type="SUPFAM" id="SSF56601">
    <property type="entry name" value="beta-lactamase/transpeptidase-like"/>
    <property type="match status" value="1"/>
</dbReference>
<dbReference type="PRINTS" id="PR00725">
    <property type="entry name" value="DADACBPTASE1"/>
</dbReference>
<evidence type="ECO:0000313" key="13">
    <source>
        <dbReference type="EMBL" id="HIR94127.1"/>
    </source>
</evidence>
<evidence type="ECO:0000256" key="5">
    <source>
        <dbReference type="ARBA" id="ARBA00022984"/>
    </source>
</evidence>
<keyword evidence="4" id="KW-0133">Cell shape</keyword>
<dbReference type="GO" id="GO:0008360">
    <property type="term" value="P:regulation of cell shape"/>
    <property type="evidence" value="ECO:0007669"/>
    <property type="project" value="UniProtKB-KW"/>
</dbReference>
<evidence type="ECO:0000256" key="3">
    <source>
        <dbReference type="ARBA" id="ARBA00022801"/>
    </source>
</evidence>
<feature type="active site" description="Acyl-ester intermediate" evidence="7">
    <location>
        <position position="144"/>
    </location>
</feature>
<feature type="region of interest" description="Disordered" evidence="10">
    <location>
        <begin position="1"/>
        <end position="31"/>
    </location>
</feature>
<dbReference type="AlphaFoldDB" id="A0A9D1ELE4"/>
<dbReference type="GO" id="GO:0009002">
    <property type="term" value="F:serine-type D-Ala-D-Ala carboxypeptidase activity"/>
    <property type="evidence" value="ECO:0007669"/>
    <property type="project" value="InterPro"/>
</dbReference>
<accession>A0A9D1ELE4</accession>
<evidence type="ECO:0000256" key="8">
    <source>
        <dbReference type="PIRSR" id="PIRSR618044-2"/>
    </source>
</evidence>
<keyword evidence="11" id="KW-0812">Transmembrane</keyword>
<feature type="active site" evidence="7">
    <location>
        <position position="201"/>
    </location>
</feature>
<reference evidence="13" key="1">
    <citation type="submission" date="2020-10" db="EMBL/GenBank/DDBJ databases">
        <authorList>
            <person name="Gilroy R."/>
        </authorList>
    </citation>
    <scope>NUCLEOTIDE SEQUENCE</scope>
    <source>
        <strain evidence="13">ChiSxjej1B13-7041</strain>
    </source>
</reference>
<dbReference type="InterPro" id="IPR012338">
    <property type="entry name" value="Beta-lactam/transpept-like"/>
</dbReference>
<dbReference type="GO" id="GO:0071555">
    <property type="term" value="P:cell wall organization"/>
    <property type="evidence" value="ECO:0007669"/>
    <property type="project" value="UniProtKB-KW"/>
</dbReference>
<dbReference type="GO" id="GO:0009252">
    <property type="term" value="P:peptidoglycan biosynthetic process"/>
    <property type="evidence" value="ECO:0007669"/>
    <property type="project" value="UniProtKB-KW"/>
</dbReference>
<feature type="domain" description="Peptidase S11 D-alanyl-D-alanine carboxypeptidase A N-terminal" evidence="12">
    <location>
        <begin position="117"/>
        <end position="348"/>
    </location>
</feature>
<sequence>MKSTNKKTAAKKAVKKKAANKKAVAQKAVNKKKNRGRDHLLNRLFFGVLGVIVLLLVILAVIVFKKKTGLDLAAPYDEDAVIQVSDGDRLQMAEGFASDLCVAGDTVALNDISFSNSEKAGLFDLDNSQVLFAQNLHQKAYPASITKVMTAILAAKYADMSQEVTVSARAVELGEDSQVCGLREGDVLTMDELFRGMMIFSGNDAAIAIAETVGGSVENFVEMMNQEAQALGATNTHFANPHGLQDEEHYTTVYDIYLMLREAMNYDVFMDVAKEGYCTLHVTHKDGKSESLYLSSTDQYMVGQKEAPKGVTVIGGKTGTTDEAGSCLALISQNSYGQPFISIVLGAQGKTSLYDHMNQLLSQINF</sequence>
<protein>
    <submittedName>
        <fullName evidence="13">D-alanyl-D-alanine carboxypeptidase</fullName>
    </submittedName>
</protein>
<feature type="compositionally biased region" description="Basic residues" evidence="10">
    <location>
        <begin position="1"/>
        <end position="20"/>
    </location>
</feature>
<keyword evidence="6" id="KW-0961">Cell wall biogenesis/degradation</keyword>
<keyword evidence="11" id="KW-0472">Membrane</keyword>
<evidence type="ECO:0000256" key="9">
    <source>
        <dbReference type="RuleBase" id="RU004016"/>
    </source>
</evidence>
<evidence type="ECO:0000256" key="2">
    <source>
        <dbReference type="ARBA" id="ARBA00022729"/>
    </source>
</evidence>
<dbReference type="GO" id="GO:0006508">
    <property type="term" value="P:proteolysis"/>
    <property type="evidence" value="ECO:0007669"/>
    <property type="project" value="InterPro"/>
</dbReference>
<evidence type="ECO:0000256" key="7">
    <source>
        <dbReference type="PIRSR" id="PIRSR618044-1"/>
    </source>
</evidence>
<evidence type="ECO:0000256" key="10">
    <source>
        <dbReference type="SAM" id="MobiDB-lite"/>
    </source>
</evidence>
<feature type="active site" description="Proton acceptor" evidence="7">
    <location>
        <position position="147"/>
    </location>
</feature>
<evidence type="ECO:0000256" key="11">
    <source>
        <dbReference type="SAM" id="Phobius"/>
    </source>
</evidence>
<keyword evidence="3" id="KW-0378">Hydrolase</keyword>
<gene>
    <name evidence="13" type="ORF">IAB98_11980</name>
</gene>
<dbReference type="InterPro" id="IPR001967">
    <property type="entry name" value="Peptidase_S11_N"/>
</dbReference>
<feature type="transmembrane region" description="Helical" evidence="11">
    <location>
        <begin position="40"/>
        <end position="64"/>
    </location>
</feature>
<reference evidence="13" key="2">
    <citation type="journal article" date="2021" name="PeerJ">
        <title>Extensive microbial diversity within the chicken gut microbiome revealed by metagenomics and culture.</title>
        <authorList>
            <person name="Gilroy R."/>
            <person name="Ravi A."/>
            <person name="Getino M."/>
            <person name="Pursley I."/>
            <person name="Horton D.L."/>
            <person name="Alikhan N.F."/>
            <person name="Baker D."/>
            <person name="Gharbi K."/>
            <person name="Hall N."/>
            <person name="Watson M."/>
            <person name="Adriaenssens E.M."/>
            <person name="Foster-Nyarko E."/>
            <person name="Jarju S."/>
            <person name="Secka A."/>
            <person name="Antonio M."/>
            <person name="Oren A."/>
            <person name="Chaudhuri R.R."/>
            <person name="La Ragione R."/>
            <person name="Hildebrand F."/>
            <person name="Pallen M.J."/>
        </authorList>
    </citation>
    <scope>NUCLEOTIDE SEQUENCE</scope>
    <source>
        <strain evidence="13">ChiSxjej1B13-7041</strain>
    </source>
</reference>
<keyword evidence="13" id="KW-0121">Carboxypeptidase</keyword>
<feature type="binding site" evidence="8">
    <location>
        <position position="317"/>
    </location>
    <ligand>
        <name>substrate</name>
    </ligand>
</feature>
<evidence type="ECO:0000256" key="1">
    <source>
        <dbReference type="ARBA" id="ARBA00007164"/>
    </source>
</evidence>
<comment type="similarity">
    <text evidence="1 9">Belongs to the peptidase S11 family.</text>
</comment>
<keyword evidence="13" id="KW-0645">Protease</keyword>
<evidence type="ECO:0000259" key="12">
    <source>
        <dbReference type="Pfam" id="PF00768"/>
    </source>
</evidence>
<organism evidence="13 14">
    <name type="scientific">Candidatus Egerieimonas intestinavium</name>
    <dbReference type="NCBI Taxonomy" id="2840777"/>
    <lineage>
        <taxon>Bacteria</taxon>
        <taxon>Bacillati</taxon>
        <taxon>Bacillota</taxon>
        <taxon>Clostridia</taxon>
        <taxon>Lachnospirales</taxon>
        <taxon>Lachnospiraceae</taxon>
        <taxon>Lachnospiraceae incertae sedis</taxon>
        <taxon>Candidatus Egerieimonas</taxon>
    </lineage>
</organism>
<dbReference type="PANTHER" id="PTHR21581:SF6">
    <property type="entry name" value="TRAFFICKING PROTEIN PARTICLE COMPLEX SUBUNIT 12"/>
    <property type="match status" value="1"/>
</dbReference>
<dbReference type="EMBL" id="DVHU01000106">
    <property type="protein sequence ID" value="HIR94127.1"/>
    <property type="molecule type" value="Genomic_DNA"/>
</dbReference>
<proteinExistence type="inferred from homology"/>
<dbReference type="Pfam" id="PF00768">
    <property type="entry name" value="Peptidase_S11"/>
    <property type="match status" value="1"/>
</dbReference>
<keyword evidence="2" id="KW-0732">Signal</keyword>
<dbReference type="PANTHER" id="PTHR21581">
    <property type="entry name" value="D-ALANYL-D-ALANINE CARBOXYPEPTIDASE"/>
    <property type="match status" value="1"/>
</dbReference>
<keyword evidence="11" id="KW-1133">Transmembrane helix</keyword>
<keyword evidence="5" id="KW-0573">Peptidoglycan synthesis</keyword>
<evidence type="ECO:0000313" key="14">
    <source>
        <dbReference type="Proteomes" id="UP000886841"/>
    </source>
</evidence>
<dbReference type="InterPro" id="IPR018044">
    <property type="entry name" value="Peptidase_S11"/>
</dbReference>